<organism evidence="3">
    <name type="scientific">Brucella anthropi</name>
    <name type="common">Ochrobactrum anthropi</name>
    <dbReference type="NCBI Taxonomy" id="529"/>
    <lineage>
        <taxon>Bacteria</taxon>
        <taxon>Pseudomonadati</taxon>
        <taxon>Pseudomonadota</taxon>
        <taxon>Alphaproteobacteria</taxon>
        <taxon>Hyphomicrobiales</taxon>
        <taxon>Brucellaceae</taxon>
        <taxon>Brucella/Ochrobactrum group</taxon>
        <taxon>Brucella</taxon>
    </lineage>
</organism>
<feature type="compositionally biased region" description="Basic residues" evidence="1">
    <location>
        <begin position="1"/>
        <end position="12"/>
    </location>
</feature>
<keyword evidence="2" id="KW-1133">Transmembrane helix</keyword>
<dbReference type="AlphaFoldDB" id="A0A656Z3P2"/>
<feature type="region of interest" description="Disordered" evidence="1">
    <location>
        <begin position="1"/>
        <end position="25"/>
    </location>
</feature>
<evidence type="ECO:0000256" key="2">
    <source>
        <dbReference type="SAM" id="Phobius"/>
    </source>
</evidence>
<proteinExistence type="predicted"/>
<dbReference type="EMBL" id="LUAY01005893">
    <property type="protein sequence ID" value="KYB45234.1"/>
    <property type="molecule type" value="Genomic_DNA"/>
</dbReference>
<accession>A0A656Z3P2</accession>
<keyword evidence="2" id="KW-0472">Membrane</keyword>
<evidence type="ECO:0008006" key="4">
    <source>
        <dbReference type="Google" id="ProtNLM"/>
    </source>
</evidence>
<sequence>MAGNHHHAHHSVHNSSASHEHVFLGEDHHRNERKVWLVIALTATMMVVEIIAGSIYGSMGSRG</sequence>
<reference evidence="3" key="1">
    <citation type="submission" date="2016-02" db="EMBL/GenBank/DDBJ databases">
        <title>Genomic sequences of Ochrobactrum anthropi.</title>
        <authorList>
            <person name="Chudasama K.S."/>
            <person name="Thaker V.S."/>
        </authorList>
    </citation>
    <scope>NUCLEOTIDE SEQUENCE [LARGE SCALE GENOMIC DNA]</scope>
    <source>
        <strain evidence="3">SUBG007</strain>
    </source>
</reference>
<feature type="transmembrane region" description="Helical" evidence="2">
    <location>
        <begin position="35"/>
        <end position="56"/>
    </location>
</feature>
<name>A0A656Z3P2_BRUAN</name>
<keyword evidence="2" id="KW-0812">Transmembrane</keyword>
<comment type="caution">
    <text evidence="3">The sequence shown here is derived from an EMBL/GenBank/DDBJ whole genome shotgun (WGS) entry which is preliminary data.</text>
</comment>
<gene>
    <name evidence="3" type="ORF">AB664_11145</name>
</gene>
<evidence type="ECO:0000256" key="1">
    <source>
        <dbReference type="SAM" id="MobiDB-lite"/>
    </source>
</evidence>
<evidence type="ECO:0000313" key="3">
    <source>
        <dbReference type="EMBL" id="KYB45234.1"/>
    </source>
</evidence>
<protein>
    <recommendedName>
        <fullName evidence="4">Cation transporter</fullName>
    </recommendedName>
</protein>